<evidence type="ECO:0000256" key="6">
    <source>
        <dbReference type="ARBA" id="ARBA00023242"/>
    </source>
</evidence>
<accession>A0ABP0CGL0</accession>
<dbReference type="PANTHER" id="PTHR37534">
    <property type="entry name" value="TRANSCRIPTIONAL ACTIVATOR PROTEIN UGA3"/>
    <property type="match status" value="1"/>
</dbReference>
<evidence type="ECO:0000256" key="7">
    <source>
        <dbReference type="SAM" id="MobiDB-lite"/>
    </source>
</evidence>
<sequence>MASEGNTPKAVVRGHLEDATRSAGSGNESGSHVLRFRRPVLTEAERRHMSRCLVESIPPSAVGQALMTLDEQGLELATGQQQQQQRPQTGKDEGAGMTETAVRGPFGVFRFQETQQQQQQQQQHEDPSDSCETSSPDCLLDLVDCLQGDGDARRPPDHSSDIFPMRDPADFDAYFDTRTPIPITRGFMQSLFEQNASDATGKPDTAMPAAIPSAMGIGGSLQALFATPFLGSDGSDSSAVDVQAEARGIELSLEAIVAASGNNSGTDMVPVTETIWDNTGQTQQQEQQQQDLDDSDSTTDNYDHLPLLPSSALAIGSPQQQVLLRQAVPLLRYYGMSVVAFMSPFRHTHTPWHSIFLPHVKNCLAAFALSEAISEASLTTFYGTLAISAFTLGAASKSDVWLEPARAFHRLACQHARAILERQRQQEQQMQQMQASASASASTADARDVLSHHPATYKGMLMALLTMAQVSVLMGMRRQTEGFLLEAEKLVRLQGLAGRKSRKVRLLHHCYVYMRMFHESTILGSPAIESSHRQQVRHAVEWSGLVPHMRDNLSFRLLQWGNLIKAMAVLKPQLDGENDLHIARPGFFTDSMYPEIFGIPETFMFCLSQVIRLGNERDLAERGERTEADDGNNNNNNTLSTFFLKARSLESAIDTLLCGQPSSSAASAPTDNPNVLPDILVVMQCSLSIYFYRRIYNLNVALLQPKVKTVRDWLYQYERANPDLLYGSFGLLWPAFVAACEAEGADLQASFAQWYRLAAQRSGLACFDEALTIVERVWQAKRAAAPASSRDEPVTWLDVMREESFHNIT</sequence>
<evidence type="ECO:0000256" key="1">
    <source>
        <dbReference type="ARBA" id="ARBA00004123"/>
    </source>
</evidence>
<evidence type="ECO:0000313" key="8">
    <source>
        <dbReference type="EMBL" id="CAK7231204.1"/>
    </source>
</evidence>
<evidence type="ECO:0000256" key="2">
    <source>
        <dbReference type="ARBA" id="ARBA00022833"/>
    </source>
</evidence>
<evidence type="ECO:0000256" key="3">
    <source>
        <dbReference type="ARBA" id="ARBA00023015"/>
    </source>
</evidence>
<gene>
    <name evidence="8" type="ORF">SCUCBS95973_007832</name>
</gene>
<protein>
    <recommendedName>
        <fullName evidence="10">C6 zinc finger domain containing protein</fullName>
    </recommendedName>
</protein>
<keyword evidence="5" id="KW-0804">Transcription</keyword>
<evidence type="ECO:0000256" key="5">
    <source>
        <dbReference type="ARBA" id="ARBA00023163"/>
    </source>
</evidence>
<feature type="compositionally biased region" description="Low complexity" evidence="7">
    <location>
        <begin position="279"/>
        <end position="290"/>
    </location>
</feature>
<organism evidence="8 9">
    <name type="scientific">Sporothrix curviconia</name>
    <dbReference type="NCBI Taxonomy" id="1260050"/>
    <lineage>
        <taxon>Eukaryota</taxon>
        <taxon>Fungi</taxon>
        <taxon>Dikarya</taxon>
        <taxon>Ascomycota</taxon>
        <taxon>Pezizomycotina</taxon>
        <taxon>Sordariomycetes</taxon>
        <taxon>Sordariomycetidae</taxon>
        <taxon>Ophiostomatales</taxon>
        <taxon>Ophiostomataceae</taxon>
        <taxon>Sporothrix</taxon>
    </lineage>
</organism>
<evidence type="ECO:0000313" key="9">
    <source>
        <dbReference type="Proteomes" id="UP001642405"/>
    </source>
</evidence>
<keyword evidence="3" id="KW-0805">Transcription regulation</keyword>
<feature type="region of interest" description="Disordered" evidence="7">
    <location>
        <begin position="113"/>
        <end position="135"/>
    </location>
</feature>
<comment type="caution">
    <text evidence="8">The sequence shown here is derived from an EMBL/GenBank/DDBJ whole genome shotgun (WGS) entry which is preliminary data.</text>
</comment>
<feature type="region of interest" description="Disordered" evidence="7">
    <location>
        <begin position="76"/>
        <end position="98"/>
    </location>
</feature>
<keyword evidence="6" id="KW-0539">Nucleus</keyword>
<dbReference type="EMBL" id="CAWUHB010000057">
    <property type="protein sequence ID" value="CAK7231204.1"/>
    <property type="molecule type" value="Genomic_DNA"/>
</dbReference>
<dbReference type="Proteomes" id="UP001642405">
    <property type="component" value="Unassembled WGS sequence"/>
</dbReference>
<keyword evidence="2" id="KW-0862">Zinc</keyword>
<keyword evidence="4" id="KW-0238">DNA-binding</keyword>
<feature type="region of interest" description="Disordered" evidence="7">
    <location>
        <begin position="279"/>
        <end position="301"/>
    </location>
</feature>
<name>A0ABP0CGL0_9PEZI</name>
<comment type="subcellular location">
    <subcellularLocation>
        <location evidence="1">Nucleus</location>
    </subcellularLocation>
</comment>
<evidence type="ECO:0008006" key="10">
    <source>
        <dbReference type="Google" id="ProtNLM"/>
    </source>
</evidence>
<reference evidence="8 9" key="1">
    <citation type="submission" date="2024-01" db="EMBL/GenBank/DDBJ databases">
        <authorList>
            <person name="Allen C."/>
            <person name="Tagirdzhanova G."/>
        </authorList>
    </citation>
    <scope>NUCLEOTIDE SEQUENCE [LARGE SCALE GENOMIC DNA]</scope>
</reference>
<feature type="region of interest" description="Disordered" evidence="7">
    <location>
        <begin position="1"/>
        <end position="31"/>
    </location>
</feature>
<evidence type="ECO:0000256" key="4">
    <source>
        <dbReference type="ARBA" id="ARBA00023125"/>
    </source>
</evidence>
<proteinExistence type="predicted"/>
<dbReference type="Pfam" id="PF11951">
    <property type="entry name" value="Fungal_trans_2"/>
    <property type="match status" value="1"/>
</dbReference>
<dbReference type="InterPro" id="IPR021858">
    <property type="entry name" value="Fun_TF"/>
</dbReference>
<keyword evidence="9" id="KW-1185">Reference proteome</keyword>
<dbReference type="PANTHER" id="PTHR37534:SF46">
    <property type="entry name" value="ZN(II)2CYS6 TRANSCRIPTION FACTOR (EUROFUNG)"/>
    <property type="match status" value="1"/>
</dbReference>